<name>A0A1Q8YKP7_9BURK</name>
<protein>
    <submittedName>
        <fullName evidence="1">Uncharacterized protein</fullName>
    </submittedName>
</protein>
<evidence type="ECO:0000313" key="1">
    <source>
        <dbReference type="EMBL" id="OLP08470.1"/>
    </source>
</evidence>
<accession>A0A1Q8YKP7</accession>
<evidence type="ECO:0000313" key="2">
    <source>
        <dbReference type="Proteomes" id="UP000185911"/>
    </source>
</evidence>
<organism evidence="1 2">
    <name type="scientific">Rhodoferax antarcticus ANT.BR</name>
    <dbReference type="NCBI Taxonomy" id="1111071"/>
    <lineage>
        <taxon>Bacteria</taxon>
        <taxon>Pseudomonadati</taxon>
        <taxon>Pseudomonadota</taxon>
        <taxon>Betaproteobacteria</taxon>
        <taxon>Burkholderiales</taxon>
        <taxon>Comamonadaceae</taxon>
        <taxon>Rhodoferax</taxon>
    </lineage>
</organism>
<comment type="caution">
    <text evidence="1">The sequence shown here is derived from an EMBL/GenBank/DDBJ whole genome shotgun (WGS) entry which is preliminary data.</text>
</comment>
<proteinExistence type="predicted"/>
<dbReference type="EMBL" id="MSYM01000001">
    <property type="protein sequence ID" value="OLP08470.1"/>
    <property type="molecule type" value="Genomic_DNA"/>
</dbReference>
<sequence>MQKNQSPSGAFLSISLKVAVIQKAWLRPTNIHLTMHAVLFG</sequence>
<keyword evidence="2" id="KW-1185">Reference proteome</keyword>
<dbReference type="AlphaFoldDB" id="A0A1Q8YKP7"/>
<dbReference type="Proteomes" id="UP000185911">
    <property type="component" value="Unassembled WGS sequence"/>
</dbReference>
<gene>
    <name evidence="1" type="ORF">BLL52_0076</name>
</gene>
<reference evidence="1 2" key="1">
    <citation type="submission" date="2017-01" db="EMBL/GenBank/DDBJ databases">
        <title>Genome sequence of Rhodoferax antarcticus ANT.BR, a psychrophilic purple nonsulfur bacterium from an Antarctic microbial mat.</title>
        <authorList>
            <person name="Baker J."/>
            <person name="Riester C."/>
            <person name="Skinner B."/>
            <person name="Newell A."/>
            <person name="Swingley W."/>
            <person name="Madigan M."/>
            <person name="Jung D."/>
            <person name="Asao M."/>
            <person name="Chen M."/>
            <person name="Loughlin P."/>
            <person name="Pan H."/>
            <person name="Lin S."/>
            <person name="Li N."/>
            <person name="Shaw J."/>
            <person name="Prado M."/>
            <person name="Sherman C."/>
            <person name="Li X."/>
            <person name="Tang J."/>
            <person name="Blankenship R."/>
            <person name="Zhao T."/>
            <person name="Touchman J."/>
            <person name="Sattley M."/>
        </authorList>
    </citation>
    <scope>NUCLEOTIDE SEQUENCE [LARGE SCALE GENOMIC DNA]</scope>
    <source>
        <strain evidence="1 2">ANT.BR</strain>
    </source>
</reference>